<evidence type="ECO:0000313" key="5">
    <source>
        <dbReference type="EMBL" id="MBC6468646.1"/>
    </source>
</evidence>
<comment type="caution">
    <text evidence="5">The sequence shown here is derived from an EMBL/GenBank/DDBJ whole genome shotgun (WGS) entry which is preliminary data.</text>
</comment>
<comment type="similarity">
    <text evidence="2">Belongs to the flavin monoamine oxidase family.</text>
</comment>
<name>A0ABR7LUX8_9ACTN</name>
<dbReference type="SUPFAM" id="SSF51905">
    <property type="entry name" value="FAD/NAD(P)-binding domain"/>
    <property type="match status" value="1"/>
</dbReference>
<dbReference type="InterPro" id="IPR050703">
    <property type="entry name" value="Flavin_MAO"/>
</dbReference>
<dbReference type="Gene3D" id="3.50.50.60">
    <property type="entry name" value="FAD/NAD(P)-binding domain"/>
    <property type="match status" value="1"/>
</dbReference>
<dbReference type="PROSITE" id="PS51318">
    <property type="entry name" value="TAT"/>
    <property type="match status" value="1"/>
</dbReference>
<gene>
    <name evidence="5" type="ORF">HKK74_24570</name>
</gene>
<dbReference type="Proteomes" id="UP000805614">
    <property type="component" value="Unassembled WGS sequence"/>
</dbReference>
<feature type="domain" description="Amine oxidase" evidence="4">
    <location>
        <begin position="54"/>
        <end position="491"/>
    </location>
</feature>
<dbReference type="Gene3D" id="3.90.660.10">
    <property type="match status" value="1"/>
</dbReference>
<reference evidence="5 6" key="1">
    <citation type="submission" date="2020-06" db="EMBL/GenBank/DDBJ databases">
        <title>Actinomadura xiongansis sp. nov., isolated from soil of Baiyangdian.</title>
        <authorList>
            <person name="Zhang X."/>
        </authorList>
    </citation>
    <scope>NUCLEOTIDE SEQUENCE [LARGE SCALE GENOMIC DNA]</scope>
    <source>
        <strain evidence="5 6">HBUM206468</strain>
    </source>
</reference>
<dbReference type="InterPro" id="IPR006311">
    <property type="entry name" value="TAT_signal"/>
</dbReference>
<dbReference type="PANTHER" id="PTHR43563">
    <property type="entry name" value="AMINE OXIDASE"/>
    <property type="match status" value="1"/>
</dbReference>
<evidence type="ECO:0000256" key="2">
    <source>
        <dbReference type="ARBA" id="ARBA00005995"/>
    </source>
</evidence>
<sequence>MPPTFTRRRLLGGLAGTGAIAVGGTVPISSGTASAAPAGRLPSTVDVVVVGGGISGLVAAREVARAGRSVLLLEARDRVGGRVLNHKLANGSVVELGGAYVGPTQNHVLALAEELGVATFKAYDQGQNVYVAGGTTTRYTGTVPPDPAILPDAAALQLKIDQMSRDVPVDAPWKAPKAAAWDATSLHDWIEANTVNPATANLLRSYLEPLVGGNARDVSLLFFLWYIATAGDKDNPGTFERSAGTSGGAQDSRFVGGSQLIPLRLADRLGDIVALRAPVRRIAQTGSRVVVTSDRGQVTASRAIVAVPPPLALAIEWDPLPPPIQMQLLQRMSMGALMKVDAVYPTPFWRAAGLSGMSVQDSGPVRVSFDNSPPDAGVGVLMAFVGGATWRDWGNRPAGERRNAVLRAFATAFGPQALSPSDYVEHDWTHERWSLGGPVAIAGVGTVYGDGSTIRTPHGLVHWAGTETATYWSGYMDGAVSAGRRAASEVLA</sequence>
<keyword evidence="3" id="KW-0560">Oxidoreductase</keyword>
<organism evidence="5 6">
    <name type="scientific">Actinomadura alba</name>
    <dbReference type="NCBI Taxonomy" id="406431"/>
    <lineage>
        <taxon>Bacteria</taxon>
        <taxon>Bacillati</taxon>
        <taxon>Actinomycetota</taxon>
        <taxon>Actinomycetes</taxon>
        <taxon>Streptosporangiales</taxon>
        <taxon>Thermomonosporaceae</taxon>
        <taxon>Actinomadura</taxon>
    </lineage>
</organism>
<dbReference type="Pfam" id="PF01593">
    <property type="entry name" value="Amino_oxidase"/>
    <property type="match status" value="1"/>
</dbReference>
<evidence type="ECO:0000256" key="3">
    <source>
        <dbReference type="ARBA" id="ARBA00023002"/>
    </source>
</evidence>
<dbReference type="PANTHER" id="PTHR43563:SF1">
    <property type="entry name" value="AMINE OXIDASE [FLAVIN-CONTAINING] B"/>
    <property type="match status" value="1"/>
</dbReference>
<keyword evidence="6" id="KW-1185">Reference proteome</keyword>
<dbReference type="EMBL" id="JABVEC010000020">
    <property type="protein sequence ID" value="MBC6468646.1"/>
    <property type="molecule type" value="Genomic_DNA"/>
</dbReference>
<dbReference type="Gene3D" id="1.10.405.10">
    <property type="entry name" value="Guanine Nucleotide Dissociation Inhibitor, domain 1"/>
    <property type="match status" value="1"/>
</dbReference>
<dbReference type="SUPFAM" id="SSF54373">
    <property type="entry name" value="FAD-linked reductases, C-terminal domain"/>
    <property type="match status" value="1"/>
</dbReference>
<dbReference type="InterPro" id="IPR001613">
    <property type="entry name" value="Flavin_amine_oxidase"/>
</dbReference>
<proteinExistence type="inferred from homology"/>
<evidence type="ECO:0000256" key="1">
    <source>
        <dbReference type="ARBA" id="ARBA00001974"/>
    </source>
</evidence>
<evidence type="ECO:0000259" key="4">
    <source>
        <dbReference type="Pfam" id="PF01593"/>
    </source>
</evidence>
<protein>
    <submittedName>
        <fullName evidence="5">FAD-dependent oxidoreductase</fullName>
    </submittedName>
</protein>
<dbReference type="PRINTS" id="PR00757">
    <property type="entry name" value="AMINEOXDASEF"/>
</dbReference>
<accession>A0ABR7LUX8</accession>
<evidence type="ECO:0000313" key="6">
    <source>
        <dbReference type="Proteomes" id="UP000805614"/>
    </source>
</evidence>
<dbReference type="InterPro" id="IPR036188">
    <property type="entry name" value="FAD/NAD-bd_sf"/>
</dbReference>
<dbReference type="InterPro" id="IPR002937">
    <property type="entry name" value="Amino_oxidase"/>
</dbReference>
<comment type="cofactor">
    <cofactor evidence="1">
        <name>FAD</name>
        <dbReference type="ChEBI" id="CHEBI:57692"/>
    </cofactor>
</comment>